<dbReference type="AlphaFoldDB" id="A0A9W6WBZ6"/>
<comment type="caution">
    <text evidence="9">The sequence shown here is derived from an EMBL/GenBank/DDBJ whole genome shotgun (WGS) entry which is preliminary data.</text>
</comment>
<dbReference type="PROSITE" id="PS00623">
    <property type="entry name" value="GMC_OXRED_1"/>
    <property type="match status" value="1"/>
</dbReference>
<name>A0A9W6WBZ6_CANBO</name>
<evidence type="ECO:0000313" key="10">
    <source>
        <dbReference type="Proteomes" id="UP001165120"/>
    </source>
</evidence>
<comment type="cofactor">
    <cofactor evidence="1">
        <name>FAD</name>
        <dbReference type="ChEBI" id="CHEBI:57692"/>
    </cofactor>
</comment>
<protein>
    <submittedName>
        <fullName evidence="9">Unnamed protein product</fullName>
    </submittedName>
</protein>
<dbReference type="Proteomes" id="UP001165120">
    <property type="component" value="Unassembled WGS sequence"/>
</dbReference>
<evidence type="ECO:0000256" key="4">
    <source>
        <dbReference type="ARBA" id="ARBA00022827"/>
    </source>
</evidence>
<evidence type="ECO:0000256" key="6">
    <source>
        <dbReference type="RuleBase" id="RU003968"/>
    </source>
</evidence>
<dbReference type="EMBL" id="BSXN01002173">
    <property type="protein sequence ID" value="GME75794.1"/>
    <property type="molecule type" value="Genomic_DNA"/>
</dbReference>
<dbReference type="PROSITE" id="PS00624">
    <property type="entry name" value="GMC_OXRED_2"/>
    <property type="match status" value="1"/>
</dbReference>
<evidence type="ECO:0000256" key="1">
    <source>
        <dbReference type="ARBA" id="ARBA00001974"/>
    </source>
</evidence>
<evidence type="ECO:0000313" key="9">
    <source>
        <dbReference type="EMBL" id="GME75794.1"/>
    </source>
</evidence>
<dbReference type="InterPro" id="IPR000172">
    <property type="entry name" value="GMC_OxRdtase_N"/>
</dbReference>
<keyword evidence="4 6" id="KW-0274">FAD</keyword>
<dbReference type="PANTHER" id="PTHR11552">
    <property type="entry name" value="GLUCOSE-METHANOL-CHOLINE GMC OXIDOREDUCTASE"/>
    <property type="match status" value="1"/>
</dbReference>
<reference evidence="9" key="1">
    <citation type="submission" date="2023-04" db="EMBL/GenBank/DDBJ databases">
        <title>Candida boidinii NBRC 10035.</title>
        <authorList>
            <person name="Ichikawa N."/>
            <person name="Sato H."/>
            <person name="Tonouchi N."/>
        </authorList>
    </citation>
    <scope>NUCLEOTIDE SEQUENCE</scope>
    <source>
        <strain evidence="9">NBRC 10035</strain>
    </source>
</reference>
<evidence type="ECO:0000256" key="2">
    <source>
        <dbReference type="ARBA" id="ARBA00010790"/>
    </source>
</evidence>
<dbReference type="InterPro" id="IPR036188">
    <property type="entry name" value="FAD/NAD-bd_sf"/>
</dbReference>
<dbReference type="Gene3D" id="4.10.450.10">
    <property type="entry name" value="Glucose Oxidase, domain 2"/>
    <property type="match status" value="1"/>
</dbReference>
<keyword evidence="10" id="KW-1185">Reference proteome</keyword>
<feature type="domain" description="Glucose-methanol-choline oxidoreductase N-terminal" evidence="8">
    <location>
        <begin position="268"/>
        <end position="282"/>
    </location>
</feature>
<evidence type="ECO:0000259" key="7">
    <source>
        <dbReference type="PROSITE" id="PS00623"/>
    </source>
</evidence>
<dbReference type="PANTHER" id="PTHR11552:SF119">
    <property type="entry name" value="GLUCOSE-METHANOL-CHOLINE OXIDOREDUCTASE N-TERMINAL DOMAIN-CONTAINING PROTEIN"/>
    <property type="match status" value="1"/>
</dbReference>
<dbReference type="Gene3D" id="3.50.50.60">
    <property type="entry name" value="FAD/NAD(P)-binding domain"/>
    <property type="match status" value="1"/>
</dbReference>
<dbReference type="GO" id="GO:0050660">
    <property type="term" value="F:flavin adenine dinucleotide binding"/>
    <property type="evidence" value="ECO:0007669"/>
    <property type="project" value="InterPro"/>
</dbReference>
<dbReference type="SUPFAM" id="SSF51905">
    <property type="entry name" value="FAD/NAD(P)-binding domain"/>
    <property type="match status" value="1"/>
</dbReference>
<sequence>MAIPEEFDVIVCGGGSTGCVIAGRLANVDENLKVLLIENGENNLNNPWVYLPGIYPRNMRLDSKTATFYNSRPSKHLNGRRAIVPQANILGGGSSINFMMYTRASASDYDDWESEGWTTEELLPLMKKFETYQRPCNNRDLHGFDGPIKVSFGNYTYPQCQDFLRACETQGIPYVDDLEDLKTSHGAEQWLKWINRDFGRRSDTAHAFIHSTMRNKENLFLLTNTKVDKVIIEDGRAVAVRTVPSKPIGDSKVSRTFRARKQIVVSCGTISSPMVLQRSGIGEPSKLRAAGVKPIN</sequence>
<keyword evidence="5" id="KW-0560">Oxidoreductase</keyword>
<feature type="domain" description="Glucose-methanol-choline oxidoreductase N-terminal" evidence="7">
    <location>
        <begin position="87"/>
        <end position="110"/>
    </location>
</feature>
<dbReference type="InterPro" id="IPR027424">
    <property type="entry name" value="Glucose_Oxidase_domain_2"/>
</dbReference>
<comment type="similarity">
    <text evidence="2 6">Belongs to the GMC oxidoreductase family.</text>
</comment>
<evidence type="ECO:0000259" key="8">
    <source>
        <dbReference type="PROSITE" id="PS00624"/>
    </source>
</evidence>
<organism evidence="9 10">
    <name type="scientific">Candida boidinii</name>
    <name type="common">Yeast</name>
    <dbReference type="NCBI Taxonomy" id="5477"/>
    <lineage>
        <taxon>Eukaryota</taxon>
        <taxon>Fungi</taxon>
        <taxon>Dikarya</taxon>
        <taxon>Ascomycota</taxon>
        <taxon>Saccharomycotina</taxon>
        <taxon>Pichiomycetes</taxon>
        <taxon>Pichiales</taxon>
        <taxon>Pichiaceae</taxon>
        <taxon>Ogataea</taxon>
        <taxon>Ogataea/Candida clade</taxon>
    </lineage>
</organism>
<keyword evidence="3 6" id="KW-0285">Flavoprotein</keyword>
<evidence type="ECO:0000256" key="5">
    <source>
        <dbReference type="ARBA" id="ARBA00023002"/>
    </source>
</evidence>
<dbReference type="GO" id="GO:0016614">
    <property type="term" value="F:oxidoreductase activity, acting on CH-OH group of donors"/>
    <property type="evidence" value="ECO:0007669"/>
    <property type="project" value="InterPro"/>
</dbReference>
<evidence type="ECO:0000256" key="3">
    <source>
        <dbReference type="ARBA" id="ARBA00022630"/>
    </source>
</evidence>
<dbReference type="InterPro" id="IPR012132">
    <property type="entry name" value="GMC_OxRdtase"/>
</dbReference>
<gene>
    <name evidence="9" type="ORF">Cboi02_000493100</name>
</gene>
<accession>A0A9W6WBZ6</accession>
<dbReference type="Pfam" id="PF00732">
    <property type="entry name" value="GMC_oxred_N"/>
    <property type="match status" value="1"/>
</dbReference>
<proteinExistence type="inferred from homology"/>
<dbReference type="Gene3D" id="3.30.560.10">
    <property type="entry name" value="Glucose Oxidase, domain 3"/>
    <property type="match status" value="1"/>
</dbReference>